<dbReference type="FunFam" id="3.40.50.300:FF:000093">
    <property type="entry name" value="Fidgetin-like 1"/>
    <property type="match status" value="1"/>
</dbReference>
<dbReference type="Pfam" id="PF00004">
    <property type="entry name" value="AAA"/>
    <property type="match status" value="1"/>
</dbReference>
<dbReference type="GO" id="GO:0005524">
    <property type="term" value="F:ATP binding"/>
    <property type="evidence" value="ECO:0007669"/>
    <property type="project" value="UniProtKB-KW"/>
</dbReference>
<dbReference type="InterPro" id="IPR041569">
    <property type="entry name" value="AAA_lid_3"/>
</dbReference>
<sequence>MKKILMSPGSPSHRPHTLKAHSSAVSKSPYLKGVDSKLAQIVLDEVMEGGAQIQWEDIAGQDVAKQALREMVILPSLRPELFTGLRTPSRGLLLFGPPGNGKTMLARAVATACNATFFSISAASLTSKYVGQGEKLVRALFAVARELQPSIIFIDEVDSLCSVRGSDSEHEASRRFKAELLIQMDGLNSSLYEDKIIMILAATNHPWDIDEAFRRRFEKRVYIPLPNEWARYQLLTLCLEGVVIDVNLDFHKVAKMLEGYTGSDIANVARDAAMMSIRRKIMGQTPAQIKAIKQEDIDLPVTEKDFKEAIARCRKSVTGTDLSKYDTWMNEYGSH</sequence>
<dbReference type="Gene3D" id="3.40.50.300">
    <property type="entry name" value="P-loop containing nucleotide triphosphate hydrolases"/>
    <property type="match status" value="1"/>
</dbReference>
<evidence type="ECO:0000256" key="1">
    <source>
        <dbReference type="ARBA" id="ARBA00006914"/>
    </source>
</evidence>
<dbReference type="InterPro" id="IPR003959">
    <property type="entry name" value="ATPase_AAA_core"/>
</dbReference>
<dbReference type="PANTHER" id="PTHR23074">
    <property type="entry name" value="AAA DOMAIN-CONTAINING"/>
    <property type="match status" value="1"/>
</dbReference>
<evidence type="ECO:0000259" key="6">
    <source>
        <dbReference type="SMART" id="SM00382"/>
    </source>
</evidence>
<evidence type="ECO:0000256" key="3">
    <source>
        <dbReference type="ARBA" id="ARBA00022840"/>
    </source>
</evidence>
<dbReference type="GO" id="GO:0051013">
    <property type="term" value="P:microtubule severing"/>
    <property type="evidence" value="ECO:0007669"/>
    <property type="project" value="UniProtKB-ARBA"/>
</dbReference>
<reference evidence="7" key="1">
    <citation type="submission" date="2021-05" db="EMBL/GenBank/DDBJ databases">
        <authorList>
            <person name="Alioto T."/>
            <person name="Alioto T."/>
            <person name="Gomez Garrido J."/>
        </authorList>
    </citation>
    <scope>NUCLEOTIDE SEQUENCE</scope>
</reference>
<dbReference type="InterPro" id="IPR027417">
    <property type="entry name" value="P-loop_NTPase"/>
</dbReference>
<dbReference type="EMBL" id="HBUF01362065">
    <property type="protein sequence ID" value="CAG6721358.1"/>
    <property type="molecule type" value="Transcribed_RNA"/>
</dbReference>
<organism evidence="7">
    <name type="scientific">Cacopsylla melanoneura</name>
    <dbReference type="NCBI Taxonomy" id="428564"/>
    <lineage>
        <taxon>Eukaryota</taxon>
        <taxon>Metazoa</taxon>
        <taxon>Ecdysozoa</taxon>
        <taxon>Arthropoda</taxon>
        <taxon>Hexapoda</taxon>
        <taxon>Insecta</taxon>
        <taxon>Pterygota</taxon>
        <taxon>Neoptera</taxon>
        <taxon>Paraneoptera</taxon>
        <taxon>Hemiptera</taxon>
        <taxon>Sternorrhyncha</taxon>
        <taxon>Psylloidea</taxon>
        <taxon>Psyllidae</taxon>
        <taxon>Psyllinae</taxon>
        <taxon>Cacopsylla</taxon>
    </lineage>
</organism>
<dbReference type="CDD" id="cd19509">
    <property type="entry name" value="RecA-like_VPS4-like"/>
    <property type="match status" value="1"/>
</dbReference>
<dbReference type="SMART" id="SM00382">
    <property type="entry name" value="AAA"/>
    <property type="match status" value="1"/>
</dbReference>
<dbReference type="InterPro" id="IPR015415">
    <property type="entry name" value="Spast_Vps4_C"/>
</dbReference>
<dbReference type="GO" id="GO:0008568">
    <property type="term" value="F:microtubule severing ATPase activity"/>
    <property type="evidence" value="ECO:0007669"/>
    <property type="project" value="UniProtKB-ARBA"/>
</dbReference>
<dbReference type="FunFam" id="1.10.8.60:FF:000025">
    <property type="entry name" value="Katanin p60 ATPase-containing subunit A1"/>
    <property type="match status" value="1"/>
</dbReference>
<dbReference type="Pfam" id="PF09336">
    <property type="entry name" value="Vps4_C"/>
    <property type="match status" value="1"/>
</dbReference>
<dbReference type="SUPFAM" id="SSF52540">
    <property type="entry name" value="P-loop containing nucleoside triphosphate hydrolases"/>
    <property type="match status" value="1"/>
</dbReference>
<dbReference type="GO" id="GO:0005694">
    <property type="term" value="C:chromosome"/>
    <property type="evidence" value="ECO:0007669"/>
    <property type="project" value="UniProtKB-ARBA"/>
</dbReference>
<proteinExistence type="inferred from homology"/>
<dbReference type="PANTHER" id="PTHR23074:SF83">
    <property type="entry name" value="VACUOLAR PROTEIN SORTING-ASSOCIATED PROTEIN 4A"/>
    <property type="match status" value="1"/>
</dbReference>
<dbReference type="Pfam" id="PF17862">
    <property type="entry name" value="AAA_lid_3"/>
    <property type="match status" value="1"/>
</dbReference>
<dbReference type="InterPro" id="IPR003593">
    <property type="entry name" value="AAA+_ATPase"/>
</dbReference>
<comment type="similarity">
    <text evidence="1 4">Belongs to the AAA ATPase family.</text>
</comment>
<feature type="region of interest" description="Disordered" evidence="5">
    <location>
        <begin position="1"/>
        <end position="24"/>
    </location>
</feature>
<dbReference type="Gene3D" id="1.10.8.60">
    <property type="match status" value="1"/>
</dbReference>
<dbReference type="GO" id="GO:0005813">
    <property type="term" value="C:centrosome"/>
    <property type="evidence" value="ECO:0007669"/>
    <property type="project" value="UniProtKB-ARBA"/>
</dbReference>
<name>A0A8D8VBF2_9HEMI</name>
<evidence type="ECO:0000256" key="4">
    <source>
        <dbReference type="RuleBase" id="RU003651"/>
    </source>
</evidence>
<dbReference type="GO" id="GO:0000070">
    <property type="term" value="P:mitotic sister chromatid segregation"/>
    <property type="evidence" value="ECO:0007669"/>
    <property type="project" value="UniProtKB-ARBA"/>
</dbReference>
<evidence type="ECO:0000256" key="5">
    <source>
        <dbReference type="SAM" id="MobiDB-lite"/>
    </source>
</evidence>
<dbReference type="PROSITE" id="PS00674">
    <property type="entry name" value="AAA"/>
    <property type="match status" value="1"/>
</dbReference>
<protein>
    <submittedName>
        <fullName evidence="7">Spastin</fullName>
    </submittedName>
</protein>
<dbReference type="GO" id="GO:0031114">
    <property type="term" value="P:regulation of microtubule depolymerization"/>
    <property type="evidence" value="ECO:0007669"/>
    <property type="project" value="UniProtKB-ARBA"/>
</dbReference>
<dbReference type="AlphaFoldDB" id="A0A8D8VBF2"/>
<feature type="domain" description="AAA+ ATPase" evidence="6">
    <location>
        <begin position="88"/>
        <end position="227"/>
    </location>
</feature>
<dbReference type="InterPro" id="IPR050304">
    <property type="entry name" value="MT-severing_AAA_ATPase"/>
</dbReference>
<dbReference type="InterPro" id="IPR003960">
    <property type="entry name" value="ATPase_AAA_CS"/>
</dbReference>
<evidence type="ECO:0000313" key="7">
    <source>
        <dbReference type="EMBL" id="CAG6721358.1"/>
    </source>
</evidence>
<accession>A0A8D8VBF2</accession>
<dbReference type="GO" id="GO:0016887">
    <property type="term" value="F:ATP hydrolysis activity"/>
    <property type="evidence" value="ECO:0007669"/>
    <property type="project" value="InterPro"/>
</dbReference>
<evidence type="ECO:0000256" key="2">
    <source>
        <dbReference type="ARBA" id="ARBA00022741"/>
    </source>
</evidence>
<keyword evidence="2 4" id="KW-0547">Nucleotide-binding</keyword>
<keyword evidence="3 4" id="KW-0067">ATP-binding</keyword>